<sequence>MKLRWTSVAWSFAYLLLLLSLATPLAVITVFFLMVPVVLLYTTLSTRAFILHVAPVWLVASLIFGPFILVQATFFIIPALVMGYLYKKRGPAFRTVVAGAGTILVEFLLLLLITTVVFKFNLASAIEDMLNTAFAPLQNMTDGSLAGGFTWSAEMSRQFSSLTVRMIPFTMIVCSLIVGVVTHAISRPTLASMGHAVPKMAPIREWRLPRSLIWYYLICLLVQLFGGEAIQDGFMGTILLNLVPMLQFLFMIQTASLFFFAAYHRKWNPVIPVLLVVAMVFFPPLRVAGILDIAFPLRDMITRSRR</sequence>
<keyword evidence="1" id="KW-1133">Transmembrane helix</keyword>
<dbReference type="InterPro" id="IPR018710">
    <property type="entry name" value="DUF2232"/>
</dbReference>
<feature type="transmembrane region" description="Helical" evidence="1">
    <location>
        <begin position="212"/>
        <end position="230"/>
    </location>
</feature>
<gene>
    <name evidence="2" type="ORF">ACFQ3W_09625</name>
</gene>
<keyword evidence="1" id="KW-0812">Transmembrane</keyword>
<evidence type="ECO:0000313" key="3">
    <source>
        <dbReference type="Proteomes" id="UP001597262"/>
    </source>
</evidence>
<accession>A0ABW3RW81</accession>
<feature type="transmembrane region" description="Helical" evidence="1">
    <location>
        <begin position="92"/>
        <end position="118"/>
    </location>
</feature>
<feature type="transmembrane region" description="Helical" evidence="1">
    <location>
        <begin position="53"/>
        <end position="86"/>
    </location>
</feature>
<feature type="transmembrane region" description="Helical" evidence="1">
    <location>
        <begin position="242"/>
        <end position="264"/>
    </location>
</feature>
<keyword evidence="3" id="KW-1185">Reference proteome</keyword>
<dbReference type="PANTHER" id="PTHR41324">
    <property type="entry name" value="MEMBRANE PROTEIN-RELATED"/>
    <property type="match status" value="1"/>
</dbReference>
<evidence type="ECO:0000256" key="1">
    <source>
        <dbReference type="SAM" id="Phobius"/>
    </source>
</evidence>
<feature type="transmembrane region" description="Helical" evidence="1">
    <location>
        <begin position="12"/>
        <end position="41"/>
    </location>
</feature>
<dbReference type="Pfam" id="PF09991">
    <property type="entry name" value="DUF2232"/>
    <property type="match status" value="1"/>
</dbReference>
<evidence type="ECO:0000313" key="2">
    <source>
        <dbReference type="EMBL" id="MFD1176558.1"/>
    </source>
</evidence>
<comment type="caution">
    <text evidence="2">The sequence shown here is derived from an EMBL/GenBank/DDBJ whole genome shotgun (WGS) entry which is preliminary data.</text>
</comment>
<name>A0ABW3RW81_9BACL</name>
<dbReference type="Proteomes" id="UP001597262">
    <property type="component" value="Unassembled WGS sequence"/>
</dbReference>
<dbReference type="EMBL" id="JBHTLM010000005">
    <property type="protein sequence ID" value="MFD1176558.1"/>
    <property type="molecule type" value="Genomic_DNA"/>
</dbReference>
<organism evidence="2 3">
    <name type="scientific">Paenibacillus puldeungensis</name>
    <dbReference type="NCBI Taxonomy" id="696536"/>
    <lineage>
        <taxon>Bacteria</taxon>
        <taxon>Bacillati</taxon>
        <taxon>Bacillota</taxon>
        <taxon>Bacilli</taxon>
        <taxon>Bacillales</taxon>
        <taxon>Paenibacillaceae</taxon>
        <taxon>Paenibacillus</taxon>
    </lineage>
</organism>
<dbReference type="RefSeq" id="WP_379319002.1">
    <property type="nucleotide sequence ID" value="NZ_JBHTLM010000005.1"/>
</dbReference>
<proteinExistence type="predicted"/>
<keyword evidence="1" id="KW-0472">Membrane</keyword>
<reference evidence="3" key="1">
    <citation type="journal article" date="2019" name="Int. J. Syst. Evol. Microbiol.">
        <title>The Global Catalogue of Microorganisms (GCM) 10K type strain sequencing project: providing services to taxonomists for standard genome sequencing and annotation.</title>
        <authorList>
            <consortium name="The Broad Institute Genomics Platform"/>
            <consortium name="The Broad Institute Genome Sequencing Center for Infectious Disease"/>
            <person name="Wu L."/>
            <person name="Ma J."/>
        </authorList>
    </citation>
    <scope>NUCLEOTIDE SEQUENCE [LARGE SCALE GENOMIC DNA]</scope>
    <source>
        <strain evidence="3">CCUG 59189</strain>
    </source>
</reference>
<feature type="transmembrane region" description="Helical" evidence="1">
    <location>
        <begin position="166"/>
        <end position="185"/>
    </location>
</feature>
<dbReference type="PANTHER" id="PTHR41324:SF1">
    <property type="entry name" value="DUF2232 DOMAIN-CONTAINING PROTEIN"/>
    <property type="match status" value="1"/>
</dbReference>
<feature type="transmembrane region" description="Helical" evidence="1">
    <location>
        <begin position="270"/>
        <end position="297"/>
    </location>
</feature>
<protein>
    <submittedName>
        <fullName evidence="2">DUF2232 domain-containing protein</fullName>
    </submittedName>
</protein>